<comment type="caution">
    <text evidence="3">The sequence shown here is derived from an EMBL/GenBank/DDBJ whole genome shotgun (WGS) entry which is preliminary data.</text>
</comment>
<dbReference type="InterPro" id="IPR013046">
    <property type="entry name" value="GpV/Gp45"/>
</dbReference>
<keyword evidence="4" id="KW-1185">Reference proteome</keyword>
<dbReference type="AlphaFoldDB" id="A0A4R6DYJ2"/>
<organism evidence="3 4">
    <name type="scientific">Azoarcus indigens</name>
    <dbReference type="NCBI Taxonomy" id="29545"/>
    <lineage>
        <taxon>Bacteria</taxon>
        <taxon>Pseudomonadati</taxon>
        <taxon>Pseudomonadota</taxon>
        <taxon>Betaproteobacteria</taxon>
        <taxon>Rhodocyclales</taxon>
        <taxon>Zoogloeaceae</taxon>
        <taxon>Azoarcus</taxon>
    </lineage>
</organism>
<dbReference type="InterPro" id="IPR053861">
    <property type="entry name" value="Phage_Mu_Gp45_N"/>
</dbReference>
<dbReference type="Proteomes" id="UP000295129">
    <property type="component" value="Unassembled WGS sequence"/>
</dbReference>
<dbReference type="OrthoDB" id="9802994at2"/>
<dbReference type="InterPro" id="IPR014462">
    <property type="entry name" value="Phage_Mu_Gp45"/>
</dbReference>
<dbReference type="PIRSF" id="PIRSF012337">
    <property type="entry name" value="gp45"/>
    <property type="match status" value="1"/>
</dbReference>
<evidence type="ECO:0000313" key="4">
    <source>
        <dbReference type="Proteomes" id="UP000295129"/>
    </source>
</evidence>
<proteinExistence type="predicted"/>
<sequence length="175" mass="18838">MSRLQTMLTRGVVVLAAAGRKLQELQLRLMAGEPKGGIEHLEAYGLTAHPLPGAEALAAFMGGDRSHGVVLVVADRRYRITGLEAGEVCLYDDIGHRIHLTRAGIVIDGAGQAITLTNAPEVRMETEVLKVTGDIRDRCDAADGRTMAAMRDIYNGHDHAENDSGGPTDEPNQRM</sequence>
<protein>
    <submittedName>
        <fullName evidence="3">Phage baseplate assembly protein V</fullName>
    </submittedName>
</protein>
<dbReference type="RefSeq" id="WP_133591651.1">
    <property type="nucleotide sequence ID" value="NZ_SNVV01000009.1"/>
</dbReference>
<evidence type="ECO:0000259" key="2">
    <source>
        <dbReference type="Pfam" id="PF06890"/>
    </source>
</evidence>
<reference evidence="3 4" key="1">
    <citation type="submission" date="2019-03" db="EMBL/GenBank/DDBJ databases">
        <title>Genomic Encyclopedia of Type Strains, Phase IV (KMG-IV): sequencing the most valuable type-strain genomes for metagenomic binning, comparative biology and taxonomic classification.</title>
        <authorList>
            <person name="Goeker M."/>
        </authorList>
    </citation>
    <scope>NUCLEOTIDE SEQUENCE [LARGE SCALE GENOMIC DNA]</scope>
    <source>
        <strain evidence="3 4">DSM 12121</strain>
    </source>
</reference>
<dbReference type="Pfam" id="PF06890">
    <property type="entry name" value="Phage_Mu_Gp45"/>
    <property type="match status" value="1"/>
</dbReference>
<evidence type="ECO:0000313" key="3">
    <source>
        <dbReference type="EMBL" id="TDN50416.1"/>
    </source>
</evidence>
<evidence type="ECO:0000256" key="1">
    <source>
        <dbReference type="SAM" id="MobiDB-lite"/>
    </source>
</evidence>
<name>A0A4R6DYJ2_9RHOO</name>
<accession>A0A4R6DYJ2</accession>
<dbReference type="NCBIfam" id="TIGR01644">
    <property type="entry name" value="phage_P2_V"/>
    <property type="match status" value="1"/>
</dbReference>
<gene>
    <name evidence="3" type="ORF">C7389_109110</name>
</gene>
<feature type="domain" description="Bacteriophage Mu Gp45 N-terminal" evidence="2">
    <location>
        <begin position="10"/>
        <end position="77"/>
    </location>
</feature>
<feature type="region of interest" description="Disordered" evidence="1">
    <location>
        <begin position="156"/>
        <end position="175"/>
    </location>
</feature>
<dbReference type="EMBL" id="SNVV01000009">
    <property type="protein sequence ID" value="TDN50416.1"/>
    <property type="molecule type" value="Genomic_DNA"/>
</dbReference>